<dbReference type="VEuPathDB" id="FungiDB:BD410DRAFT_899521"/>
<name>A0A4Y7PZS1_9AGAM</name>
<evidence type="ECO:0000256" key="1">
    <source>
        <dbReference type="ARBA" id="ARBA00022737"/>
    </source>
</evidence>
<evidence type="ECO:0000313" key="3">
    <source>
        <dbReference type="EMBL" id="TDL20392.1"/>
    </source>
</evidence>
<dbReference type="Gene3D" id="2.80.10.50">
    <property type="match status" value="1"/>
</dbReference>
<dbReference type="EMBL" id="ML170188">
    <property type="protein sequence ID" value="TDL20392.1"/>
    <property type="molecule type" value="Genomic_DNA"/>
</dbReference>
<dbReference type="Gene3D" id="3.40.50.300">
    <property type="entry name" value="P-loop containing nucleotide triphosphate hydrolases"/>
    <property type="match status" value="1"/>
</dbReference>
<evidence type="ECO:0000313" key="4">
    <source>
        <dbReference type="Proteomes" id="UP000294933"/>
    </source>
</evidence>
<gene>
    <name evidence="3" type="ORF">BD410DRAFT_899521</name>
</gene>
<dbReference type="PANTHER" id="PTHR10039:SF16">
    <property type="entry name" value="GPI INOSITOL-DEACYLASE"/>
    <property type="match status" value="1"/>
</dbReference>
<proteinExistence type="predicted"/>
<organism evidence="3 4">
    <name type="scientific">Rickenella mellea</name>
    <dbReference type="NCBI Taxonomy" id="50990"/>
    <lineage>
        <taxon>Eukaryota</taxon>
        <taxon>Fungi</taxon>
        <taxon>Dikarya</taxon>
        <taxon>Basidiomycota</taxon>
        <taxon>Agaricomycotina</taxon>
        <taxon>Agaricomycetes</taxon>
        <taxon>Hymenochaetales</taxon>
        <taxon>Rickenellaceae</taxon>
        <taxon>Rickenella</taxon>
    </lineage>
</organism>
<keyword evidence="4" id="KW-1185">Reference proteome</keyword>
<dbReference type="AlphaFoldDB" id="A0A4Y7PZS1"/>
<sequence>MHQETMRHGPLEDGIYKIVNAAITRRNYIVLTSDGHCAASSGTTGRPPLNGLWNISILDNGRFFIRPVQRGGYASPTSSCDRGSPVVVQPNAYDWVIKQTKVSPREFVICHVGQLLCWGLADDAIGSPIIMREPPNGFGNQWTFEKYDGDISALPPSRIDPPTQQIYLPVNQHPHPATFRHDLMLQLRENAVDEARYDHRAPWDGCLIGTREGVVSNILQWTQDCSDRPICWLSGAAGSGKSAIAQEVAARLDDEKQLLASFFFRRGEDHRSNSSHLITTLAYQVTVSMPATKPLMEKVLREYPSIMKQPLHIQFEKLLVNILCQKPNWIQRVLNRQPPKVIIIDALDECDDKSSIEDFIKSLLGIIQSSQVPLQFFFTSRVEEHIRKGFELCSSAMNHLSLDDFDARVDIRALFRFEFQRILNQNVQKMDGVAKPWPSDYDIEALVKKSSGLFIFASTLIKFVNAASRPHVKLQELLKMHNGIDPLYIQVLSTATHGDHFNEVFGTAILLRIAISINELAQLLQLDIDIVLDELFSVQSIIKSLGIDLLSVASM</sequence>
<dbReference type="InterPro" id="IPR027417">
    <property type="entry name" value="P-loop_NTPase"/>
</dbReference>
<accession>A0A4Y7PZS1</accession>
<dbReference type="SUPFAM" id="SSF52540">
    <property type="entry name" value="P-loop containing nucleoside triphosphate hydrolases"/>
    <property type="match status" value="1"/>
</dbReference>
<keyword evidence="1" id="KW-0677">Repeat</keyword>
<evidence type="ECO:0000259" key="2">
    <source>
        <dbReference type="Pfam" id="PF24883"/>
    </source>
</evidence>
<protein>
    <recommendedName>
        <fullName evidence="2">Nephrocystin 3-like N-terminal domain-containing protein</fullName>
    </recommendedName>
</protein>
<dbReference type="OrthoDB" id="4760524at2759"/>
<dbReference type="InterPro" id="IPR056884">
    <property type="entry name" value="NPHP3-like_N"/>
</dbReference>
<dbReference type="PANTHER" id="PTHR10039">
    <property type="entry name" value="AMELOGENIN"/>
    <property type="match status" value="1"/>
</dbReference>
<reference evidence="3 4" key="1">
    <citation type="submission" date="2018-06" db="EMBL/GenBank/DDBJ databases">
        <title>A transcriptomic atlas of mushroom development highlights an independent origin of complex multicellularity.</title>
        <authorList>
            <consortium name="DOE Joint Genome Institute"/>
            <person name="Krizsan K."/>
            <person name="Almasi E."/>
            <person name="Merenyi Z."/>
            <person name="Sahu N."/>
            <person name="Viragh M."/>
            <person name="Koszo T."/>
            <person name="Mondo S."/>
            <person name="Kiss B."/>
            <person name="Balint B."/>
            <person name="Kues U."/>
            <person name="Barry K."/>
            <person name="Hegedus J.C."/>
            <person name="Henrissat B."/>
            <person name="Johnson J."/>
            <person name="Lipzen A."/>
            <person name="Ohm R."/>
            <person name="Nagy I."/>
            <person name="Pangilinan J."/>
            <person name="Yan J."/>
            <person name="Xiong Y."/>
            <person name="Grigoriev I.V."/>
            <person name="Hibbett D.S."/>
            <person name="Nagy L.G."/>
        </authorList>
    </citation>
    <scope>NUCLEOTIDE SEQUENCE [LARGE SCALE GENOMIC DNA]</scope>
    <source>
        <strain evidence="3 4">SZMC22713</strain>
    </source>
</reference>
<dbReference type="STRING" id="50990.A0A4Y7PZS1"/>
<dbReference type="Proteomes" id="UP000294933">
    <property type="component" value="Unassembled WGS sequence"/>
</dbReference>
<feature type="domain" description="Nephrocystin 3-like N-terminal" evidence="2">
    <location>
        <begin position="217"/>
        <end position="381"/>
    </location>
</feature>
<dbReference type="Pfam" id="PF24883">
    <property type="entry name" value="NPHP3_N"/>
    <property type="match status" value="1"/>
</dbReference>